<feature type="region of interest" description="Disordered" evidence="8">
    <location>
        <begin position="128"/>
        <end position="417"/>
    </location>
</feature>
<proteinExistence type="inferred from homology"/>
<feature type="compositionally biased region" description="Low complexity" evidence="8">
    <location>
        <begin position="31"/>
        <end position="45"/>
    </location>
</feature>
<feature type="non-terminal residue" evidence="12">
    <location>
        <position position="1"/>
    </location>
</feature>
<dbReference type="Gene3D" id="3.40.50.300">
    <property type="entry name" value="P-loop containing nucleotide triphosphate hydrolases"/>
    <property type="match status" value="3"/>
</dbReference>
<feature type="compositionally biased region" description="Acidic residues" evidence="8">
    <location>
        <begin position="773"/>
        <end position="821"/>
    </location>
</feature>
<feature type="compositionally biased region" description="Basic and acidic residues" evidence="8">
    <location>
        <begin position="753"/>
        <end position="772"/>
    </location>
</feature>
<evidence type="ECO:0000259" key="9">
    <source>
        <dbReference type="PROSITE" id="PS51192"/>
    </source>
</evidence>
<comment type="similarity">
    <text evidence="7">Belongs to the DEAD box helicase family.</text>
</comment>
<evidence type="ECO:0000256" key="6">
    <source>
        <dbReference type="PROSITE-ProRule" id="PRU00552"/>
    </source>
</evidence>
<feature type="compositionally biased region" description="Basic and acidic residues" evidence="8">
    <location>
        <begin position="345"/>
        <end position="358"/>
    </location>
</feature>
<organism evidence="12 13">
    <name type="scientific">Astrephomene gubernaculifera</name>
    <dbReference type="NCBI Taxonomy" id="47775"/>
    <lineage>
        <taxon>Eukaryota</taxon>
        <taxon>Viridiplantae</taxon>
        <taxon>Chlorophyta</taxon>
        <taxon>core chlorophytes</taxon>
        <taxon>Chlorophyceae</taxon>
        <taxon>CS clade</taxon>
        <taxon>Chlamydomonadales</taxon>
        <taxon>Astrephomenaceae</taxon>
        <taxon>Astrephomene</taxon>
    </lineage>
</organism>
<dbReference type="PROSITE" id="PS51192">
    <property type="entry name" value="HELICASE_ATP_BIND_1"/>
    <property type="match status" value="1"/>
</dbReference>
<keyword evidence="5 7" id="KW-0694">RNA-binding</keyword>
<feature type="compositionally biased region" description="Low complexity" evidence="8">
    <location>
        <begin position="166"/>
        <end position="177"/>
    </location>
</feature>
<evidence type="ECO:0000259" key="11">
    <source>
        <dbReference type="PROSITE" id="PS51195"/>
    </source>
</evidence>
<feature type="compositionally biased region" description="Low complexity" evidence="8">
    <location>
        <begin position="1232"/>
        <end position="1245"/>
    </location>
</feature>
<comment type="domain">
    <text evidence="7">The Q motif is unique to and characteristic of the DEAD box family of RNA helicases and controls ATP binding and hydrolysis.</text>
</comment>
<dbReference type="InterPro" id="IPR001650">
    <property type="entry name" value="Helicase_C-like"/>
</dbReference>
<feature type="compositionally biased region" description="Acidic residues" evidence="8">
    <location>
        <begin position="273"/>
        <end position="284"/>
    </location>
</feature>
<dbReference type="GO" id="GO:0016787">
    <property type="term" value="F:hydrolase activity"/>
    <property type="evidence" value="ECO:0007669"/>
    <property type="project" value="UniProtKB-KW"/>
</dbReference>
<feature type="compositionally biased region" description="Acidic residues" evidence="8">
    <location>
        <begin position="405"/>
        <end position="414"/>
    </location>
</feature>
<dbReference type="EMBL" id="BMAR01000021">
    <property type="protein sequence ID" value="GFR48029.1"/>
    <property type="molecule type" value="Genomic_DNA"/>
</dbReference>
<feature type="compositionally biased region" description="Acidic residues" evidence="8">
    <location>
        <begin position="496"/>
        <end position="511"/>
    </location>
</feature>
<dbReference type="InterPro" id="IPR011545">
    <property type="entry name" value="DEAD/DEAH_box_helicase_dom"/>
</dbReference>
<evidence type="ECO:0000313" key="13">
    <source>
        <dbReference type="Proteomes" id="UP001054857"/>
    </source>
</evidence>
<feature type="short sequence motif" description="Q motif" evidence="6">
    <location>
        <begin position="419"/>
        <end position="447"/>
    </location>
</feature>
<evidence type="ECO:0000256" key="1">
    <source>
        <dbReference type="ARBA" id="ARBA00022741"/>
    </source>
</evidence>
<feature type="region of interest" description="Disordered" evidence="8">
    <location>
        <begin position="1092"/>
        <end position="1133"/>
    </location>
</feature>
<dbReference type="InterPro" id="IPR027417">
    <property type="entry name" value="P-loop_NTPase"/>
</dbReference>
<feature type="domain" description="Helicase ATP-binding" evidence="9">
    <location>
        <begin position="451"/>
        <end position="844"/>
    </location>
</feature>
<feature type="compositionally biased region" description="Acidic residues" evidence="8">
    <location>
        <begin position="367"/>
        <end position="398"/>
    </location>
</feature>
<keyword evidence="3 7" id="KW-0347">Helicase</keyword>
<feature type="region of interest" description="Disordered" evidence="8">
    <location>
        <begin position="1"/>
        <end position="95"/>
    </location>
</feature>
<dbReference type="GO" id="GO:0003723">
    <property type="term" value="F:RNA binding"/>
    <property type="evidence" value="ECO:0007669"/>
    <property type="project" value="UniProtKB-UniRule"/>
</dbReference>
<comment type="caution">
    <text evidence="12">The sequence shown here is derived from an EMBL/GenBank/DDBJ whole genome shotgun (WGS) entry which is preliminary data.</text>
</comment>
<keyword evidence="1 7" id="KW-0547">Nucleotide-binding</keyword>
<dbReference type="GO" id="GO:0003724">
    <property type="term" value="F:RNA helicase activity"/>
    <property type="evidence" value="ECO:0007669"/>
    <property type="project" value="UniProtKB-EC"/>
</dbReference>
<dbReference type="PROSITE" id="PS00039">
    <property type="entry name" value="DEAD_ATP_HELICASE"/>
    <property type="match status" value="1"/>
</dbReference>
<evidence type="ECO:0000256" key="4">
    <source>
        <dbReference type="ARBA" id="ARBA00022840"/>
    </source>
</evidence>
<dbReference type="PROSITE" id="PS51194">
    <property type="entry name" value="HELICASE_CTER"/>
    <property type="match status" value="1"/>
</dbReference>
<evidence type="ECO:0000256" key="2">
    <source>
        <dbReference type="ARBA" id="ARBA00022801"/>
    </source>
</evidence>
<evidence type="ECO:0000256" key="8">
    <source>
        <dbReference type="SAM" id="MobiDB-lite"/>
    </source>
</evidence>
<dbReference type="Pfam" id="PF00270">
    <property type="entry name" value="DEAD"/>
    <property type="match status" value="1"/>
</dbReference>
<comment type="function">
    <text evidence="7">RNA helicase.</text>
</comment>
<dbReference type="SUPFAM" id="SSF52540">
    <property type="entry name" value="P-loop containing nucleoside triphosphate hydrolases"/>
    <property type="match status" value="2"/>
</dbReference>
<keyword evidence="4 7" id="KW-0067">ATP-binding</keyword>
<dbReference type="PANTHER" id="PTHR24031">
    <property type="entry name" value="RNA HELICASE"/>
    <property type="match status" value="1"/>
</dbReference>
<dbReference type="InterPro" id="IPR014014">
    <property type="entry name" value="RNA_helicase_DEAD_Q_motif"/>
</dbReference>
<feature type="compositionally biased region" description="Basic residues" evidence="8">
    <location>
        <begin position="583"/>
        <end position="602"/>
    </location>
</feature>
<evidence type="ECO:0000256" key="7">
    <source>
        <dbReference type="RuleBase" id="RU365068"/>
    </source>
</evidence>
<dbReference type="PROSITE" id="PS51195">
    <property type="entry name" value="Q_MOTIF"/>
    <property type="match status" value="1"/>
</dbReference>
<feature type="region of interest" description="Disordered" evidence="8">
    <location>
        <begin position="753"/>
        <end position="829"/>
    </location>
</feature>
<dbReference type="Proteomes" id="UP001054857">
    <property type="component" value="Unassembled WGS sequence"/>
</dbReference>
<dbReference type="InterPro" id="IPR014001">
    <property type="entry name" value="Helicase_ATP-bd"/>
</dbReference>
<keyword evidence="2 7" id="KW-0378">Hydrolase</keyword>
<dbReference type="CDD" id="cd18787">
    <property type="entry name" value="SF2_C_DEAD"/>
    <property type="match status" value="1"/>
</dbReference>
<dbReference type="InterPro" id="IPR000629">
    <property type="entry name" value="RNA-helicase_DEAD-box_CS"/>
</dbReference>
<dbReference type="GO" id="GO:0005524">
    <property type="term" value="F:ATP binding"/>
    <property type="evidence" value="ECO:0007669"/>
    <property type="project" value="UniProtKB-UniRule"/>
</dbReference>
<dbReference type="SMART" id="SM00487">
    <property type="entry name" value="DEXDc"/>
    <property type="match status" value="1"/>
</dbReference>
<feature type="compositionally biased region" description="Low complexity" evidence="8">
    <location>
        <begin position="66"/>
        <end position="81"/>
    </location>
</feature>
<evidence type="ECO:0000313" key="12">
    <source>
        <dbReference type="EMBL" id="GFR48029.1"/>
    </source>
</evidence>
<feature type="compositionally biased region" description="Low complexity" evidence="8">
    <location>
        <begin position="196"/>
        <end position="235"/>
    </location>
</feature>
<evidence type="ECO:0000259" key="10">
    <source>
        <dbReference type="PROSITE" id="PS51194"/>
    </source>
</evidence>
<feature type="compositionally biased region" description="Basic residues" evidence="8">
    <location>
        <begin position="241"/>
        <end position="260"/>
    </location>
</feature>
<feature type="domain" description="Helicase C-terminal" evidence="10">
    <location>
        <begin position="908"/>
        <end position="1056"/>
    </location>
</feature>
<sequence>MPGKAPASSGGAMVNRKHKRAKTDGVRDDAGAGAADPTSANATAAPRVKAQPFKKARKTPAMASQPDDAATANDATAAARAPARKKKRGNFWDKLSGWKEVEVGDDFLLGAEEGGFAGLEILDDPAVLDQYMLEGQPGAEESGDGGDFNDGDDGNDGDADVRQAEEAAAVDPVADAAAPKKEKTKKEKKPKKGKDVAAAAEAAGDGGEAAAEPAAAEAAAGEGAAVVDAAAAAAAAEERKRKQRERMKAKKARRKERRMQRLQGGEGGSASGDEGDGGASEDPDVAAAADGQEGAAAGAAAPPAKRRKQEPAAAAAAAAAEAPAAAASGGAAKPKPKQPQPQSKQQEEKKKPQQEKPQKAQQKQEPVDAEGQDDEEEEDAAASEEAEAATEEEAEAEEDHPTAVVEEEEEEEKEPVDMSAWEEFELHPSVVSGLQICGFGAPTPIQRECLHPAIRARADIIGAAQTGSGKTLAFGLPILHMLATERAAAEAAAEREQEEEEEGKEQEEGQEEQVHGSSEGDDGEVLTGTEEGEEERDEEMQTAEESEEQEEEEVEAAPAATATAGGKRVSKRQQRQQRQQQQRGKRGKKQQQQKKKKGKQQQRRQQQQQQAWPKPVPGPLRALILTPTRELAMQVCAHLQTIGRPCGVRVAAIVGGISDVKQARLLAARPAVLVATPGRLWDLMCRPPSTDRHGPAAAAHLANLTSLSFLVLDEADRMVAQGHYKELSNILDLLPHPTHAREVTEDPEFAELKAAKQQKQKQEAAAKEKQAGSEEEEQEEEEGGSGEGEQSEEADAMEEAEEEEEQQQQPEEEEEQEEEEQDEKKKGKGKAHLLQTFVFSATLTLPLFLKKRLRRGGGGAGGGAATLESLMDRVPFRTSPAPRVVDLTTERRIAERVTEAAVSCLEAERDEVLYYLLARHPGRTLVFANAVSAIRRLGALLKLLGLPVQPLHAQQQQRQRLKALDRFRSNDQAVLVATDVAARGLDIPGVTTVIHYQLPASADTYIHRCGRTARGVSGDGISIALVTPREAPRFAGLARVLGREPPPAFPVEAALMPQVRARVRLAMRLDDIERKERKNRAEDSWRRSNAKALGLDVSDDEQGGSGGSDSDGEGGGRRLRNGRQSRPSAEAVSLRQQLAALTAEPLAPKMNRRYFTGGLAAAVATRVKEPAAAPRPPSKAPAAGSTAEVPGAAAAAVPQAVALASRLQQSREAVAAATAEASKKRAKKTAAAKKAAAAGKGAPAGRKLDPRLIVSRNQLKKKHHRGMVVIPQAFGR</sequence>
<feature type="compositionally biased region" description="Acidic residues" evidence="8">
    <location>
        <begin position="519"/>
        <end position="555"/>
    </location>
</feature>
<reference evidence="12 13" key="1">
    <citation type="journal article" date="2021" name="Sci. Rep.">
        <title>Genome sequencing of the multicellular alga Astrephomene provides insights into convergent evolution of germ-soma differentiation.</title>
        <authorList>
            <person name="Yamashita S."/>
            <person name="Yamamoto K."/>
            <person name="Matsuzaki R."/>
            <person name="Suzuki S."/>
            <person name="Yamaguchi H."/>
            <person name="Hirooka S."/>
            <person name="Minakuchi Y."/>
            <person name="Miyagishima S."/>
            <person name="Kawachi M."/>
            <person name="Toyoda A."/>
            <person name="Nozaki H."/>
        </authorList>
    </citation>
    <scope>NUCLEOTIDE SEQUENCE [LARGE SCALE GENOMIC DNA]</scope>
    <source>
        <strain evidence="12 13">NIES-4017</strain>
    </source>
</reference>
<dbReference type="AlphaFoldDB" id="A0AAD3DTU8"/>
<evidence type="ECO:0000256" key="3">
    <source>
        <dbReference type="ARBA" id="ARBA00022806"/>
    </source>
</evidence>
<dbReference type="EC" id="3.6.4.13" evidence="7"/>
<accession>A0AAD3DTU8</accession>
<keyword evidence="13" id="KW-1185">Reference proteome</keyword>
<dbReference type="SMART" id="SM00490">
    <property type="entry name" value="HELICc"/>
    <property type="match status" value="1"/>
</dbReference>
<protein>
    <recommendedName>
        <fullName evidence="7">ATP-dependent RNA helicase</fullName>
        <ecNumber evidence="7">3.6.4.13</ecNumber>
    </recommendedName>
</protein>
<feature type="compositionally biased region" description="Acidic residues" evidence="8">
    <location>
        <begin position="141"/>
        <end position="158"/>
    </location>
</feature>
<feature type="domain" description="DEAD-box RNA helicase Q" evidence="11">
    <location>
        <begin position="419"/>
        <end position="447"/>
    </location>
</feature>
<feature type="region of interest" description="Disordered" evidence="8">
    <location>
        <begin position="487"/>
        <end position="619"/>
    </location>
</feature>
<gene>
    <name evidence="12" type="ORF">Agub_g9861</name>
</gene>
<evidence type="ECO:0000256" key="5">
    <source>
        <dbReference type="ARBA" id="ARBA00022884"/>
    </source>
</evidence>
<feature type="compositionally biased region" description="Low complexity" evidence="8">
    <location>
        <begin position="286"/>
        <end position="303"/>
    </location>
</feature>
<name>A0AAD3DTU8_9CHLO</name>
<comment type="catalytic activity">
    <reaction evidence="7">
        <text>ATP + H2O = ADP + phosphate + H(+)</text>
        <dbReference type="Rhea" id="RHEA:13065"/>
        <dbReference type="ChEBI" id="CHEBI:15377"/>
        <dbReference type="ChEBI" id="CHEBI:15378"/>
        <dbReference type="ChEBI" id="CHEBI:30616"/>
        <dbReference type="ChEBI" id="CHEBI:43474"/>
        <dbReference type="ChEBI" id="CHEBI:456216"/>
        <dbReference type="EC" id="3.6.4.13"/>
    </reaction>
</comment>
<dbReference type="Pfam" id="PF00271">
    <property type="entry name" value="Helicase_C"/>
    <property type="match status" value="1"/>
</dbReference>
<feature type="compositionally biased region" description="Low complexity" evidence="8">
    <location>
        <begin position="311"/>
        <end position="333"/>
    </location>
</feature>
<feature type="region of interest" description="Disordered" evidence="8">
    <location>
        <begin position="1219"/>
        <end position="1251"/>
    </location>
</feature>